<proteinExistence type="inferred from homology"/>
<keyword evidence="2" id="KW-0521">NADP</keyword>
<evidence type="ECO:0000313" key="6">
    <source>
        <dbReference type="Proteomes" id="UP000019376"/>
    </source>
</evidence>
<dbReference type="OrthoDB" id="300709at2759"/>
<dbReference type="InterPro" id="IPR008030">
    <property type="entry name" value="NmrA-like"/>
</dbReference>
<keyword evidence="3" id="KW-0560">Oxidoreductase</keyword>
<dbReference type="GO" id="GO:0016491">
    <property type="term" value="F:oxidoreductase activity"/>
    <property type="evidence" value="ECO:0007669"/>
    <property type="project" value="UniProtKB-KW"/>
</dbReference>
<accession>S8AVJ1</accession>
<reference evidence="5 6" key="1">
    <citation type="journal article" date="2013" name="PLoS ONE">
        <title>Genomic and secretomic analyses reveal unique features of the lignocellulolytic enzyme system of Penicillium decumbens.</title>
        <authorList>
            <person name="Liu G."/>
            <person name="Zhang L."/>
            <person name="Wei X."/>
            <person name="Zou G."/>
            <person name="Qin Y."/>
            <person name="Ma L."/>
            <person name="Li J."/>
            <person name="Zheng H."/>
            <person name="Wang S."/>
            <person name="Wang C."/>
            <person name="Xun L."/>
            <person name="Zhao G.-P."/>
            <person name="Zhou Z."/>
            <person name="Qu Y."/>
        </authorList>
    </citation>
    <scope>NUCLEOTIDE SEQUENCE [LARGE SCALE GENOMIC DNA]</scope>
    <source>
        <strain evidence="6">114-2 / CGMCC 5302</strain>
    </source>
</reference>
<sequence>MTNDKKLITVFGGTGNQGSAVVRSLVSHKNRAFQVRVITRDPTSPKAKAISQLGVELVKADGWDRGQTTTAFKGSWGAFINTNSDGPTGEDTLEEPNAYDLDVAILDAAEAAGVKHVVYSSAANIHRATKGRIHISGFDCKSLAEEYALREKKFTTFTPVLPGSFMECWGEESFCRVWGGFPWYSEDTNQTVVLAVPPYGGDGRMPWVSLNDDFGDIVHGIFLDPQETHGKHVQAISQMIQFQDLAAEYSEATGVPVQYRPLKSWRNVPDDGSHLAHESRIMFFYMNFCGGRWYAEHESDITASQKYKKRALEAQGRSDGELVNFKTWFAREAENRH</sequence>
<dbReference type="Pfam" id="PF05368">
    <property type="entry name" value="NmrA"/>
    <property type="match status" value="1"/>
</dbReference>
<dbReference type="HOGENOM" id="CLU_007383_8_5_1"/>
<dbReference type="PANTHER" id="PTHR42748">
    <property type="entry name" value="NITROGEN METABOLITE REPRESSION PROTEIN NMRA FAMILY MEMBER"/>
    <property type="match status" value="1"/>
</dbReference>
<evidence type="ECO:0000256" key="2">
    <source>
        <dbReference type="ARBA" id="ARBA00022857"/>
    </source>
</evidence>
<dbReference type="GO" id="GO:0005634">
    <property type="term" value="C:nucleus"/>
    <property type="evidence" value="ECO:0007669"/>
    <property type="project" value="TreeGrafter"/>
</dbReference>
<evidence type="ECO:0000313" key="5">
    <source>
        <dbReference type="EMBL" id="EPS25862.1"/>
    </source>
</evidence>
<feature type="domain" description="NmrA-like" evidence="4">
    <location>
        <begin position="5"/>
        <end position="260"/>
    </location>
</feature>
<evidence type="ECO:0000256" key="3">
    <source>
        <dbReference type="ARBA" id="ARBA00023002"/>
    </source>
</evidence>
<dbReference type="CDD" id="cd05251">
    <property type="entry name" value="NmrA_like_SDR_a"/>
    <property type="match status" value="1"/>
</dbReference>
<dbReference type="InterPro" id="IPR036291">
    <property type="entry name" value="NAD(P)-bd_dom_sf"/>
</dbReference>
<evidence type="ECO:0000256" key="1">
    <source>
        <dbReference type="ARBA" id="ARBA00006328"/>
    </source>
</evidence>
<dbReference type="AlphaFoldDB" id="S8AVJ1"/>
<dbReference type="SUPFAM" id="SSF51735">
    <property type="entry name" value="NAD(P)-binding Rossmann-fold domains"/>
    <property type="match status" value="1"/>
</dbReference>
<gene>
    <name evidence="5" type="ORF">PDE_00798</name>
</gene>
<dbReference type="eggNOG" id="ENOG502SKP9">
    <property type="taxonomic scope" value="Eukaryota"/>
</dbReference>
<comment type="similarity">
    <text evidence="1">Belongs to the NmrA-type oxidoreductase family.</text>
</comment>
<organism evidence="5 6">
    <name type="scientific">Penicillium oxalicum (strain 114-2 / CGMCC 5302)</name>
    <name type="common">Penicillium decumbens</name>
    <dbReference type="NCBI Taxonomy" id="933388"/>
    <lineage>
        <taxon>Eukaryota</taxon>
        <taxon>Fungi</taxon>
        <taxon>Dikarya</taxon>
        <taxon>Ascomycota</taxon>
        <taxon>Pezizomycotina</taxon>
        <taxon>Eurotiomycetes</taxon>
        <taxon>Eurotiomycetidae</taxon>
        <taxon>Eurotiales</taxon>
        <taxon>Aspergillaceae</taxon>
        <taxon>Penicillium</taxon>
    </lineage>
</organism>
<name>S8AVJ1_PENO1</name>
<dbReference type="Gene3D" id="3.40.50.720">
    <property type="entry name" value="NAD(P)-binding Rossmann-like Domain"/>
    <property type="match status" value="1"/>
</dbReference>
<evidence type="ECO:0000259" key="4">
    <source>
        <dbReference type="Pfam" id="PF05368"/>
    </source>
</evidence>
<dbReference type="STRING" id="933388.S8AVJ1"/>
<dbReference type="PhylomeDB" id="S8AVJ1"/>
<dbReference type="Gene3D" id="3.90.25.10">
    <property type="entry name" value="UDP-galactose 4-epimerase, domain 1"/>
    <property type="match status" value="1"/>
</dbReference>
<dbReference type="InterPro" id="IPR051164">
    <property type="entry name" value="NmrA-like_oxidored"/>
</dbReference>
<dbReference type="EMBL" id="KB644408">
    <property type="protein sequence ID" value="EPS25862.1"/>
    <property type="molecule type" value="Genomic_DNA"/>
</dbReference>
<dbReference type="PANTHER" id="PTHR42748:SF30">
    <property type="entry name" value="NMRA-LIKE DOMAIN-CONTAINING PROTEIN"/>
    <property type="match status" value="1"/>
</dbReference>
<keyword evidence="6" id="KW-1185">Reference proteome</keyword>
<dbReference type="Proteomes" id="UP000019376">
    <property type="component" value="Unassembled WGS sequence"/>
</dbReference>
<protein>
    <recommendedName>
        <fullName evidence="4">NmrA-like domain-containing protein</fullName>
    </recommendedName>
</protein>